<gene>
    <name evidence="1" type="ORF">LCGC14_1700120</name>
</gene>
<accession>A0A0F9KIB1</accession>
<name>A0A0F9KIB1_9ZZZZ</name>
<dbReference type="EMBL" id="LAZR01015004">
    <property type="protein sequence ID" value="KKM15040.1"/>
    <property type="molecule type" value="Genomic_DNA"/>
</dbReference>
<reference evidence="1" key="1">
    <citation type="journal article" date="2015" name="Nature">
        <title>Complex archaea that bridge the gap between prokaryotes and eukaryotes.</title>
        <authorList>
            <person name="Spang A."/>
            <person name="Saw J.H."/>
            <person name="Jorgensen S.L."/>
            <person name="Zaremba-Niedzwiedzka K."/>
            <person name="Martijn J."/>
            <person name="Lind A.E."/>
            <person name="van Eijk R."/>
            <person name="Schleper C."/>
            <person name="Guy L."/>
            <person name="Ettema T.J."/>
        </authorList>
    </citation>
    <scope>NUCLEOTIDE SEQUENCE</scope>
</reference>
<comment type="caution">
    <text evidence="1">The sequence shown here is derived from an EMBL/GenBank/DDBJ whole genome shotgun (WGS) entry which is preliminary data.</text>
</comment>
<organism evidence="1">
    <name type="scientific">marine sediment metagenome</name>
    <dbReference type="NCBI Taxonomy" id="412755"/>
    <lineage>
        <taxon>unclassified sequences</taxon>
        <taxon>metagenomes</taxon>
        <taxon>ecological metagenomes</taxon>
    </lineage>
</organism>
<dbReference type="AlphaFoldDB" id="A0A0F9KIB1"/>
<evidence type="ECO:0000313" key="1">
    <source>
        <dbReference type="EMBL" id="KKM15040.1"/>
    </source>
</evidence>
<proteinExistence type="predicted"/>
<protein>
    <submittedName>
        <fullName evidence="1">Uncharacterized protein</fullName>
    </submittedName>
</protein>
<sequence>MTDSYVGSFKPKGTSNWRKLRQWRGILRIEDDKLTFIYDNGNILEIKYKDVIPIKKVKAGGVIIILKDKREFLFYPRVGTNWVAFGTAEGNIDKMNRQSLVVKEVSNILNYLTNK</sequence>